<dbReference type="PANTHER" id="PTHR46155:SF1">
    <property type="entry name" value="BIFUNCTIONAL INHIBITOR_LIPID-TRANSFER PROTEIN_SEED STORAGE 2S ALBUMIN SUPERFAMILY PROTEIN"/>
    <property type="match status" value="1"/>
</dbReference>
<feature type="region of interest" description="Disordered" evidence="1">
    <location>
        <begin position="1"/>
        <end position="29"/>
    </location>
</feature>
<evidence type="ECO:0000313" key="3">
    <source>
        <dbReference type="EMBL" id="OCF23488.1"/>
    </source>
</evidence>
<accession>A0A1B9FXI0</accession>
<feature type="region of interest" description="Disordered" evidence="1">
    <location>
        <begin position="595"/>
        <end position="666"/>
    </location>
</feature>
<dbReference type="PANTHER" id="PTHR46155">
    <property type="entry name" value="BIFUNCTIONAL INHIBITOR/LIPID-TRANSFER PROTEIN/SEED STORAGE 2S ALBUMIN SUPERFAMILY PROTEIN"/>
    <property type="match status" value="1"/>
</dbReference>
<keyword evidence="2" id="KW-0472">Membrane</keyword>
<feature type="transmembrane region" description="Helical" evidence="2">
    <location>
        <begin position="242"/>
        <end position="265"/>
    </location>
</feature>
<protein>
    <submittedName>
        <fullName evidence="3">Uncharacterized protein</fullName>
    </submittedName>
</protein>
<feature type="region of interest" description="Disordered" evidence="1">
    <location>
        <begin position="84"/>
        <end position="122"/>
    </location>
</feature>
<dbReference type="OrthoDB" id="2565220at2759"/>
<feature type="compositionally biased region" description="Polar residues" evidence="1">
    <location>
        <begin position="636"/>
        <end position="645"/>
    </location>
</feature>
<evidence type="ECO:0000256" key="2">
    <source>
        <dbReference type="SAM" id="Phobius"/>
    </source>
</evidence>
<reference evidence="4" key="4">
    <citation type="submission" date="2024-02" db="EMBL/GenBank/DDBJ databases">
        <title>Comparative genomics of Cryptococcus and Kwoniella reveals pathogenesis evolution and contrasting modes of karyotype evolution via chromosome fusion or intercentromeric recombination.</title>
        <authorList>
            <person name="Coelho M.A."/>
            <person name="David-Palma M."/>
            <person name="Shea T."/>
            <person name="Bowers K."/>
            <person name="McGinley-Smith S."/>
            <person name="Mohammad A.W."/>
            <person name="Gnirke A."/>
            <person name="Yurkov A.M."/>
            <person name="Nowrousian M."/>
            <person name="Sun S."/>
            <person name="Cuomo C.A."/>
            <person name="Heitman J."/>
        </authorList>
    </citation>
    <scope>NUCLEOTIDE SEQUENCE</scope>
    <source>
        <strain evidence="4">CBS 10118</strain>
    </source>
</reference>
<evidence type="ECO:0000313" key="4">
    <source>
        <dbReference type="EMBL" id="WVW85753.1"/>
    </source>
</evidence>
<feature type="region of interest" description="Disordered" evidence="1">
    <location>
        <begin position="159"/>
        <end position="233"/>
    </location>
</feature>
<sequence>MPDPDTSPSFHPSESQIQETSRRHDGSHAISDLKLYKRIVMNPPPSFIQYLASIQPSAPQANGPMMINSNGQAVLIGPNGVQPASNVPYTSEPVVNAQNPPPEQASQVQPADEKEPDNGQVVLKGDKVVLVAPTETPTSTPTFSPSATEVISSVVAGTPAPSSAITPIPSSTVTSSTTTEASSTTSDTMTSNPASTTPSSTAQVSTTSNVSSTSTIPSSSSSPSASQSSSTSSAHHPASAGIIFLIILLSLAIFVALISLLRYLVKSRRLKLPCMRRSRDDDDDDGLSDLVRGFDTPRTLGGGGYNPYLHAASYPHLQEEEQEKSELERRSSLFAHQGKSPFLHSQSSPEATQVGYGYDVHIPNLPVPPPLALGGSGETQREESTLPHHLLGKTGPLEVRNALPGEVDSDERHTEREAKGIDGLVGLGLGQGSPRFLGVNGNGLPVPWSTPLPPRPSSIDSFDNHQPNPNPFGSSSTLSASAIPGSVPLKGVAPPLGFPSPSLSHDSLSLPQRSATWASNLRNTLYNAISAARAPTLGGTGGGVNPIDEDKFTRTVTVGNIYRNSSRRKAIPVFDLEKGLEGGLKVVDEKDDPELKRPAALDRLTSDSSNDSESTLVIPRRPGGAGERFKGYYARSKSSTNVSSTGEDEEVDQIRPSRMAGGARAAGARTGSFVIV</sequence>
<dbReference type="KEGG" id="kbi:30210870"/>
<feature type="region of interest" description="Disordered" evidence="1">
    <location>
        <begin position="447"/>
        <end position="479"/>
    </location>
</feature>
<feature type="compositionally biased region" description="Polar residues" evidence="1">
    <location>
        <begin position="458"/>
        <end position="479"/>
    </location>
</feature>
<feature type="region of interest" description="Disordered" evidence="1">
    <location>
        <begin position="367"/>
        <end position="401"/>
    </location>
</feature>
<feature type="compositionally biased region" description="Polar residues" evidence="1">
    <location>
        <begin position="606"/>
        <end position="615"/>
    </location>
</feature>
<dbReference type="STRING" id="1296100.A0A1B9FXI0"/>
<evidence type="ECO:0000313" key="5">
    <source>
        <dbReference type="Proteomes" id="UP000092730"/>
    </source>
</evidence>
<dbReference type="EMBL" id="KI894023">
    <property type="protein sequence ID" value="OCF23488.1"/>
    <property type="molecule type" value="Genomic_DNA"/>
</dbReference>
<dbReference type="GeneID" id="30210870"/>
<organism evidence="3">
    <name type="scientific">Kwoniella bestiolae CBS 10118</name>
    <dbReference type="NCBI Taxonomy" id="1296100"/>
    <lineage>
        <taxon>Eukaryota</taxon>
        <taxon>Fungi</taxon>
        <taxon>Dikarya</taxon>
        <taxon>Basidiomycota</taxon>
        <taxon>Agaricomycotina</taxon>
        <taxon>Tremellomycetes</taxon>
        <taxon>Tremellales</taxon>
        <taxon>Cryptococcaceae</taxon>
        <taxon>Kwoniella</taxon>
    </lineage>
</organism>
<dbReference type="EMBL" id="CP144546">
    <property type="protein sequence ID" value="WVW85753.1"/>
    <property type="molecule type" value="Genomic_DNA"/>
</dbReference>
<gene>
    <name evidence="3" type="ORF">I302_06471</name>
    <name evidence="4" type="ORF">I302_107791</name>
</gene>
<evidence type="ECO:0000256" key="1">
    <source>
        <dbReference type="SAM" id="MobiDB-lite"/>
    </source>
</evidence>
<feature type="compositionally biased region" description="Polar residues" evidence="1">
    <location>
        <begin position="1"/>
        <end position="19"/>
    </location>
</feature>
<dbReference type="AlphaFoldDB" id="A0A1B9FXI0"/>
<dbReference type="Proteomes" id="UP000092730">
    <property type="component" value="Chromosome 6"/>
</dbReference>
<dbReference type="RefSeq" id="XP_019044558.1">
    <property type="nucleotide sequence ID" value="XM_019193081.1"/>
</dbReference>
<keyword evidence="5" id="KW-1185">Reference proteome</keyword>
<keyword evidence="2" id="KW-1133">Transmembrane helix</keyword>
<reference evidence="3" key="1">
    <citation type="submission" date="2013-07" db="EMBL/GenBank/DDBJ databases">
        <title>The Genome Sequence of Cryptococcus bestiolae CBS10118.</title>
        <authorList>
            <consortium name="The Broad Institute Genome Sequencing Platform"/>
            <person name="Cuomo C."/>
            <person name="Litvintseva A."/>
            <person name="Chen Y."/>
            <person name="Heitman J."/>
            <person name="Sun S."/>
            <person name="Springer D."/>
            <person name="Dromer F."/>
            <person name="Young S.K."/>
            <person name="Zeng Q."/>
            <person name="Gargeya S."/>
            <person name="Fitzgerald M."/>
            <person name="Abouelleil A."/>
            <person name="Alvarado L."/>
            <person name="Berlin A.M."/>
            <person name="Chapman S.B."/>
            <person name="Dewar J."/>
            <person name="Goldberg J."/>
            <person name="Griggs A."/>
            <person name="Gujja S."/>
            <person name="Hansen M."/>
            <person name="Howarth C."/>
            <person name="Imamovic A."/>
            <person name="Larimer J."/>
            <person name="McCowan C."/>
            <person name="Murphy C."/>
            <person name="Pearson M."/>
            <person name="Priest M."/>
            <person name="Roberts A."/>
            <person name="Saif S."/>
            <person name="Shea T."/>
            <person name="Sykes S."/>
            <person name="Wortman J."/>
            <person name="Nusbaum C."/>
            <person name="Birren B."/>
        </authorList>
    </citation>
    <scope>NUCLEOTIDE SEQUENCE [LARGE SCALE GENOMIC DNA]</scope>
    <source>
        <strain evidence="3">CBS 10118</strain>
    </source>
</reference>
<proteinExistence type="predicted"/>
<reference evidence="3" key="3">
    <citation type="submission" date="2014-01" db="EMBL/GenBank/DDBJ databases">
        <title>Evolution of pathogenesis and genome organization in the Tremellales.</title>
        <authorList>
            <person name="Cuomo C."/>
            <person name="Litvintseva A."/>
            <person name="Heitman J."/>
            <person name="Chen Y."/>
            <person name="Sun S."/>
            <person name="Springer D."/>
            <person name="Dromer F."/>
            <person name="Young S."/>
            <person name="Zeng Q."/>
            <person name="Chapman S."/>
            <person name="Gujja S."/>
            <person name="Saif S."/>
            <person name="Birren B."/>
        </authorList>
    </citation>
    <scope>NUCLEOTIDE SEQUENCE</scope>
    <source>
        <strain evidence="3">CBS 10118</strain>
    </source>
</reference>
<reference evidence="4" key="2">
    <citation type="submission" date="2013-07" db="EMBL/GenBank/DDBJ databases">
        <authorList>
            <consortium name="The Broad Institute Genome Sequencing Platform"/>
            <person name="Cuomo C."/>
            <person name="Litvintseva A."/>
            <person name="Chen Y."/>
            <person name="Heitman J."/>
            <person name="Sun S."/>
            <person name="Springer D."/>
            <person name="Dromer F."/>
            <person name="Young S.K."/>
            <person name="Zeng Q."/>
            <person name="Gargeya S."/>
            <person name="Fitzgerald M."/>
            <person name="Abouelleil A."/>
            <person name="Alvarado L."/>
            <person name="Berlin A.M."/>
            <person name="Chapman S.B."/>
            <person name="Dewar J."/>
            <person name="Goldberg J."/>
            <person name="Griggs A."/>
            <person name="Gujja S."/>
            <person name="Hansen M."/>
            <person name="Howarth C."/>
            <person name="Imamovic A."/>
            <person name="Larimer J."/>
            <person name="McCowan C."/>
            <person name="Murphy C."/>
            <person name="Pearson M."/>
            <person name="Priest M."/>
            <person name="Roberts A."/>
            <person name="Saif S."/>
            <person name="Shea T."/>
            <person name="Sykes S."/>
            <person name="Wortman J."/>
            <person name="Nusbaum C."/>
            <person name="Birren B."/>
        </authorList>
    </citation>
    <scope>NUCLEOTIDE SEQUENCE</scope>
    <source>
        <strain evidence="4">CBS 10118</strain>
    </source>
</reference>
<dbReference type="VEuPathDB" id="FungiDB:I302_06471"/>
<name>A0A1B9FXI0_9TREE</name>
<keyword evidence="2" id="KW-0812">Transmembrane</keyword>